<dbReference type="Proteomes" id="UP001153636">
    <property type="component" value="Chromosome 5"/>
</dbReference>
<organism evidence="1 2">
    <name type="scientific">Psylliodes chrysocephalus</name>
    <dbReference type="NCBI Taxonomy" id="3402493"/>
    <lineage>
        <taxon>Eukaryota</taxon>
        <taxon>Metazoa</taxon>
        <taxon>Ecdysozoa</taxon>
        <taxon>Arthropoda</taxon>
        <taxon>Hexapoda</taxon>
        <taxon>Insecta</taxon>
        <taxon>Pterygota</taxon>
        <taxon>Neoptera</taxon>
        <taxon>Endopterygota</taxon>
        <taxon>Coleoptera</taxon>
        <taxon>Polyphaga</taxon>
        <taxon>Cucujiformia</taxon>
        <taxon>Chrysomeloidea</taxon>
        <taxon>Chrysomelidae</taxon>
        <taxon>Galerucinae</taxon>
        <taxon>Alticini</taxon>
        <taxon>Psylliodes</taxon>
    </lineage>
</organism>
<gene>
    <name evidence="1" type="ORF">PSYICH_LOCUS11449</name>
</gene>
<dbReference type="EMBL" id="OV651817">
    <property type="protein sequence ID" value="CAH1110921.1"/>
    <property type="molecule type" value="Genomic_DNA"/>
</dbReference>
<dbReference type="OrthoDB" id="6722241at2759"/>
<reference evidence="1" key="1">
    <citation type="submission" date="2022-01" db="EMBL/GenBank/DDBJ databases">
        <authorList>
            <person name="King R."/>
        </authorList>
    </citation>
    <scope>NUCLEOTIDE SEQUENCE</scope>
</reference>
<evidence type="ECO:0000313" key="1">
    <source>
        <dbReference type="EMBL" id="CAH1110921.1"/>
    </source>
</evidence>
<dbReference type="AlphaFoldDB" id="A0A9P0D6V3"/>
<keyword evidence="2" id="KW-1185">Reference proteome</keyword>
<sequence length="115" mass="13710">MHQIRGFAKYMEAVKGLVALSCNKTLSQEFVIQLEKRQKVYEETEVKALWEKLRHSLRDVLRRQQKNFKSGAPVEAIKEWKFQKQMGFLQTYMAKKKTFEKTIEMKTLPKILKNM</sequence>
<proteinExistence type="predicted"/>
<accession>A0A9P0D6V3</accession>
<evidence type="ECO:0000313" key="2">
    <source>
        <dbReference type="Proteomes" id="UP001153636"/>
    </source>
</evidence>
<name>A0A9P0D6V3_9CUCU</name>
<protein>
    <submittedName>
        <fullName evidence="1">Uncharacterized protein</fullName>
    </submittedName>
</protein>